<dbReference type="InterPro" id="IPR027417">
    <property type="entry name" value="P-loop_NTPase"/>
</dbReference>
<dbReference type="PANTHER" id="PTHR23155">
    <property type="entry name" value="DISEASE RESISTANCE PROTEIN RP"/>
    <property type="match status" value="1"/>
</dbReference>
<keyword evidence="2" id="KW-0677">Repeat</keyword>
<dbReference type="Pfam" id="PF23559">
    <property type="entry name" value="WHD_DRP"/>
    <property type="match status" value="1"/>
</dbReference>
<evidence type="ECO:0000259" key="5">
    <source>
        <dbReference type="SMART" id="SM00382"/>
    </source>
</evidence>
<reference evidence="6" key="2">
    <citation type="submission" date="2018-05" db="EMBL/GenBank/DDBJ databases">
        <title>OgluRS3 (Oryza glumaepatula Reference Sequence Version 3).</title>
        <authorList>
            <person name="Zhang J."/>
            <person name="Kudrna D."/>
            <person name="Lee S."/>
            <person name="Talag J."/>
            <person name="Welchert J."/>
            <person name="Wing R.A."/>
        </authorList>
    </citation>
    <scope>NUCLEOTIDE SEQUENCE [LARGE SCALE GENOMIC DNA]</scope>
</reference>
<dbReference type="GO" id="GO:0043531">
    <property type="term" value="F:ADP binding"/>
    <property type="evidence" value="ECO:0007669"/>
    <property type="project" value="InterPro"/>
</dbReference>
<dbReference type="InterPro" id="IPR036388">
    <property type="entry name" value="WH-like_DNA-bd_sf"/>
</dbReference>
<feature type="compositionally biased region" description="Polar residues" evidence="4">
    <location>
        <begin position="946"/>
        <end position="955"/>
    </location>
</feature>
<dbReference type="SMART" id="SM00382">
    <property type="entry name" value="AAA"/>
    <property type="match status" value="1"/>
</dbReference>
<dbReference type="InterPro" id="IPR058922">
    <property type="entry name" value="WHD_DRP"/>
</dbReference>
<dbReference type="InterPro" id="IPR003591">
    <property type="entry name" value="Leu-rich_rpt_typical-subtyp"/>
</dbReference>
<keyword evidence="7" id="KW-1185">Reference proteome</keyword>
<evidence type="ECO:0000256" key="2">
    <source>
        <dbReference type="ARBA" id="ARBA00022737"/>
    </source>
</evidence>
<organism evidence="6">
    <name type="scientific">Oryza glumipatula</name>
    <dbReference type="NCBI Taxonomy" id="40148"/>
    <lineage>
        <taxon>Eukaryota</taxon>
        <taxon>Viridiplantae</taxon>
        <taxon>Streptophyta</taxon>
        <taxon>Embryophyta</taxon>
        <taxon>Tracheophyta</taxon>
        <taxon>Spermatophyta</taxon>
        <taxon>Magnoliopsida</taxon>
        <taxon>Liliopsida</taxon>
        <taxon>Poales</taxon>
        <taxon>Poaceae</taxon>
        <taxon>BOP clade</taxon>
        <taxon>Oryzoideae</taxon>
        <taxon>Oryzeae</taxon>
        <taxon>Oryzinae</taxon>
        <taxon>Oryza</taxon>
    </lineage>
</organism>
<dbReference type="Proteomes" id="UP000026961">
    <property type="component" value="Chromosome 11"/>
</dbReference>
<dbReference type="AlphaFoldDB" id="A0A0E0BL18"/>
<dbReference type="Gene3D" id="3.40.50.300">
    <property type="entry name" value="P-loop containing nucleotide triphosphate hydrolases"/>
    <property type="match status" value="1"/>
</dbReference>
<sequence length="1086" mass="121500">MSRREKEIGRKREVRIARELERQRDVRMAAAAKEEMEGVLRAMDRLPGRISDLLRSERGHAGLSVLARRGFVFTETELSSLVAALRQLLASAERIGPGHVDSQTVNHCAYLIDLARWIDDLIDGYAPDKAETELRELNLAWIEQLLLVTDAPPAAPDVVVDVDPPSILVGIDVPRKKLARWLTASDDGEAQLKVLSVVGPAGMGKTTLAMDVFRQIEGQFQCRAVARLSARPPHTDKLLRHIMSQITGLPARVASTSTRPPRRTSGEGSVDGELGEEVWAAASSYRPLGRTSGKGGVNGELGEKVRVSRIDDDKGNVVLVPTTATDFPARAVSTVNWARRSGYLIVIDDMWRTLDWELIWDAFPSNRCHSRIIITTRIRSVARSCCSHPWPNGLVHEVKPLGATDSERLFSAVAHGWPRPASSGRVSNEILRVCDGTPLLIIAMAGLVSKQMQEEDYDDEEGESRVTMDISRPCVAAYLASGIREVKQVEDTLSPSYDNLPCELRLLSLYMSTFPQGHVIDKHLLIRKWKAEGLIAVHTLQSGFEERAEECFSQLVQRYIIRPARTRRRACDCECNPCSYQVNHFMFQLLASKSADKNFVTTSCCDTGTLRGSSGLQIRRVFLHHGQQQQQPADQEVPAQMEEMFSCTRSLTVSGEVDGISLEMFPHLVVLDLQGWEKLKDDDLPRIFSSGKLFLLRYLSLRNTRVSELPPEIGMLSSLETLDASHTRIAQLPPEVCTLRSLEELDLRSTRIQQLPERIDDLVALRHLRAGDGAASTRIPKGIDWGMLRDTLETLAAVDLRECSADVVRKLSLLRCLEVLSVSLSLRQCTDKEYQDNLSFLVQRLKCLRSLTIRCELGCSMEFLDFSPEDAPQNLRHVAMHARFLTVPRWIAGLNHLSSLHIRVCKLAPEGVKILGRLHRLECLELGLDFLPREAIVIQGQGFMSSSQNRSNRAPLNSKIHEEEDDDDEKNGIIIYPFRELLRLSVDCRVPWLVFKEGAMPKLTDLELKLSTGPASHESVPSGIANLLSLEQVAVQYDAWYINSRSVRATVDAIRRQVAELRYTVKLVNNGVEEDVEALINPRRGS</sequence>
<proteinExistence type="predicted"/>
<keyword evidence="1" id="KW-0433">Leucine-rich repeat</keyword>
<dbReference type="SMART" id="SM00369">
    <property type="entry name" value="LRR_TYP"/>
    <property type="match status" value="3"/>
</dbReference>
<dbReference type="Gene3D" id="1.10.10.10">
    <property type="entry name" value="Winged helix-like DNA-binding domain superfamily/Winged helix DNA-binding domain"/>
    <property type="match status" value="1"/>
</dbReference>
<reference evidence="6" key="1">
    <citation type="submission" date="2015-04" db="UniProtKB">
        <authorList>
            <consortium name="EnsemblPlants"/>
        </authorList>
    </citation>
    <scope>IDENTIFICATION</scope>
</reference>
<dbReference type="PRINTS" id="PR00364">
    <property type="entry name" value="DISEASERSIST"/>
</dbReference>
<dbReference type="Gene3D" id="3.80.10.10">
    <property type="entry name" value="Ribonuclease Inhibitor"/>
    <property type="match status" value="1"/>
</dbReference>
<evidence type="ECO:0000256" key="3">
    <source>
        <dbReference type="ARBA" id="ARBA00022821"/>
    </source>
</evidence>
<dbReference type="Gramene" id="OGLUM11G18720.1">
    <property type="protein sequence ID" value="OGLUM11G18720.1"/>
    <property type="gene ID" value="OGLUM11G18720"/>
</dbReference>
<dbReference type="InterPro" id="IPR032675">
    <property type="entry name" value="LRR_dom_sf"/>
</dbReference>
<feature type="region of interest" description="Disordered" evidence="4">
    <location>
        <begin position="946"/>
        <end position="965"/>
    </location>
</feature>
<feature type="domain" description="AAA+ ATPase" evidence="5">
    <location>
        <begin position="191"/>
        <end position="394"/>
    </location>
</feature>
<evidence type="ECO:0000256" key="1">
    <source>
        <dbReference type="ARBA" id="ARBA00022614"/>
    </source>
</evidence>
<name>A0A0E0BL18_9ORYZ</name>
<protein>
    <recommendedName>
        <fullName evidence="5">AAA+ ATPase domain-containing protein</fullName>
    </recommendedName>
</protein>
<dbReference type="InterPro" id="IPR003593">
    <property type="entry name" value="AAA+_ATPase"/>
</dbReference>
<keyword evidence="3" id="KW-0611">Plant defense</keyword>
<dbReference type="InterPro" id="IPR055414">
    <property type="entry name" value="LRR_R13L4/SHOC2-like"/>
</dbReference>
<dbReference type="EnsemblPlants" id="OGLUM11G18720.1">
    <property type="protein sequence ID" value="OGLUM11G18720.1"/>
    <property type="gene ID" value="OGLUM11G18720"/>
</dbReference>
<evidence type="ECO:0000313" key="7">
    <source>
        <dbReference type="Proteomes" id="UP000026961"/>
    </source>
</evidence>
<dbReference type="eggNOG" id="KOG4658">
    <property type="taxonomic scope" value="Eukaryota"/>
</dbReference>
<dbReference type="SUPFAM" id="SSF52047">
    <property type="entry name" value="RNI-like"/>
    <property type="match status" value="1"/>
</dbReference>
<dbReference type="PANTHER" id="PTHR23155:SF957">
    <property type="entry name" value="OS11G0606800 PROTEIN"/>
    <property type="match status" value="1"/>
</dbReference>
<dbReference type="InterPro" id="IPR002182">
    <property type="entry name" value="NB-ARC"/>
</dbReference>
<dbReference type="GO" id="GO:0098542">
    <property type="term" value="P:defense response to other organism"/>
    <property type="evidence" value="ECO:0007669"/>
    <property type="project" value="TreeGrafter"/>
</dbReference>
<accession>A0A0E0BL18</accession>
<dbReference type="SUPFAM" id="SSF52540">
    <property type="entry name" value="P-loop containing nucleoside triphosphate hydrolases"/>
    <property type="match status" value="1"/>
</dbReference>
<evidence type="ECO:0000256" key="4">
    <source>
        <dbReference type="SAM" id="MobiDB-lite"/>
    </source>
</evidence>
<dbReference type="Pfam" id="PF00931">
    <property type="entry name" value="NB-ARC"/>
    <property type="match status" value="2"/>
</dbReference>
<evidence type="ECO:0000313" key="6">
    <source>
        <dbReference type="EnsemblPlants" id="OGLUM11G18720.1"/>
    </source>
</evidence>
<dbReference type="Pfam" id="PF23598">
    <property type="entry name" value="LRR_14"/>
    <property type="match status" value="1"/>
</dbReference>
<dbReference type="InterPro" id="IPR044974">
    <property type="entry name" value="Disease_R_plants"/>
</dbReference>